<evidence type="ECO:0000256" key="7">
    <source>
        <dbReference type="ARBA" id="ARBA00022490"/>
    </source>
</evidence>
<dbReference type="NCBIfam" id="NF041083">
    <property type="entry name" value="thermosome_beta"/>
    <property type="match status" value="1"/>
</dbReference>
<keyword evidence="11" id="KW-0256">Endoplasmic reticulum</keyword>
<organism evidence="24 25">
    <name type="scientific">Xyrichtys novacula</name>
    <name type="common">Pearly razorfish</name>
    <name type="synonym">Hemipteronotus novacula</name>
    <dbReference type="NCBI Taxonomy" id="13765"/>
    <lineage>
        <taxon>Eukaryota</taxon>
        <taxon>Metazoa</taxon>
        <taxon>Chordata</taxon>
        <taxon>Craniata</taxon>
        <taxon>Vertebrata</taxon>
        <taxon>Euteleostomi</taxon>
        <taxon>Actinopterygii</taxon>
        <taxon>Neopterygii</taxon>
        <taxon>Teleostei</taxon>
        <taxon>Neoteleostei</taxon>
        <taxon>Acanthomorphata</taxon>
        <taxon>Eupercaria</taxon>
        <taxon>Labriformes</taxon>
        <taxon>Labridae</taxon>
        <taxon>Xyrichtys</taxon>
    </lineage>
</organism>
<dbReference type="FunFam" id="3.40.30.10:FF:000045">
    <property type="entry name" value="Disulfide-isomerase A3"/>
    <property type="match status" value="1"/>
</dbReference>
<dbReference type="GO" id="GO:0051082">
    <property type="term" value="F:unfolded protein binding"/>
    <property type="evidence" value="ECO:0007669"/>
    <property type="project" value="InterPro"/>
</dbReference>
<evidence type="ECO:0000256" key="19">
    <source>
        <dbReference type="RuleBase" id="RU004187"/>
    </source>
</evidence>
<evidence type="ECO:0000256" key="20">
    <source>
        <dbReference type="RuleBase" id="RU004191"/>
    </source>
</evidence>
<name>A0AAV1HHR0_XYRNO</name>
<evidence type="ECO:0000313" key="25">
    <source>
        <dbReference type="Proteomes" id="UP001178508"/>
    </source>
</evidence>
<dbReference type="InterPro" id="IPR017998">
    <property type="entry name" value="Chaperone_TCP-1"/>
</dbReference>
<dbReference type="GO" id="GO:0005788">
    <property type="term" value="C:endoplasmic reticulum lumen"/>
    <property type="evidence" value="ECO:0007669"/>
    <property type="project" value="UniProtKB-SubCell"/>
</dbReference>
<dbReference type="InterPro" id="IPR036249">
    <property type="entry name" value="Thioredoxin-like_sf"/>
</dbReference>
<dbReference type="GO" id="GO:0009986">
    <property type="term" value="C:cell surface"/>
    <property type="evidence" value="ECO:0007669"/>
    <property type="project" value="UniProtKB-ARBA"/>
</dbReference>
<dbReference type="InterPro" id="IPR002194">
    <property type="entry name" value="Chaperonin_TCP-1_CS"/>
</dbReference>
<keyword evidence="14 19" id="KW-0143">Chaperone</keyword>
<evidence type="ECO:0000256" key="16">
    <source>
        <dbReference type="ARBA" id="ARBA00023284"/>
    </source>
</evidence>
<dbReference type="Gene3D" id="1.10.560.10">
    <property type="entry name" value="GroEL-like equatorial domain"/>
    <property type="match status" value="1"/>
</dbReference>
<dbReference type="CDD" id="cd02961">
    <property type="entry name" value="PDI_a_family"/>
    <property type="match status" value="1"/>
</dbReference>
<evidence type="ECO:0000256" key="8">
    <source>
        <dbReference type="ARBA" id="ARBA00022729"/>
    </source>
</evidence>
<dbReference type="NCBIfam" id="TIGR02344">
    <property type="entry name" value="chap_CCT_gamma"/>
    <property type="match status" value="1"/>
</dbReference>
<feature type="disulfide bond" description="Redox-active" evidence="18">
    <location>
        <begin position="57"/>
        <end position="60"/>
    </location>
</feature>
<dbReference type="Gene3D" id="3.30.260.10">
    <property type="entry name" value="TCP-1-like chaperonin intermediate domain"/>
    <property type="match status" value="1"/>
</dbReference>
<evidence type="ECO:0000256" key="18">
    <source>
        <dbReference type="PIRSR" id="PIRSR605792-51"/>
    </source>
</evidence>
<dbReference type="PROSITE" id="PS00194">
    <property type="entry name" value="THIOREDOXIN_1"/>
    <property type="match status" value="1"/>
</dbReference>
<keyword evidence="7" id="KW-0963">Cytoplasm</keyword>
<dbReference type="PRINTS" id="PR00304">
    <property type="entry name" value="TCOMPLEXTCP1"/>
</dbReference>
<dbReference type="PROSITE" id="PS00750">
    <property type="entry name" value="TCP1_1"/>
    <property type="match status" value="1"/>
</dbReference>
<dbReference type="InterPro" id="IPR005792">
    <property type="entry name" value="Prot_disulphide_isomerase"/>
</dbReference>
<dbReference type="PROSITE" id="PS00751">
    <property type="entry name" value="TCP1_2"/>
    <property type="match status" value="1"/>
</dbReference>
<keyword evidence="25" id="KW-1185">Reference proteome</keyword>
<accession>A0AAV1HHR0</accession>
<dbReference type="CDD" id="cd03337">
    <property type="entry name" value="TCP1_gamma"/>
    <property type="match status" value="1"/>
</dbReference>
<dbReference type="Pfam" id="PF00085">
    <property type="entry name" value="Thioredoxin"/>
    <property type="match status" value="2"/>
</dbReference>
<evidence type="ECO:0000256" key="12">
    <source>
        <dbReference type="ARBA" id="ARBA00022840"/>
    </source>
</evidence>
<evidence type="ECO:0000256" key="2">
    <source>
        <dbReference type="ARBA" id="ARBA00004223"/>
    </source>
</evidence>
<dbReference type="FunFam" id="3.40.30.10:FF:000077">
    <property type="entry name" value="Protein disulfide-isomerase"/>
    <property type="match status" value="1"/>
</dbReference>
<dbReference type="PANTHER" id="PTHR11353">
    <property type="entry name" value="CHAPERONIN"/>
    <property type="match status" value="1"/>
</dbReference>
<dbReference type="GO" id="GO:0042470">
    <property type="term" value="C:melanosome"/>
    <property type="evidence" value="ECO:0007669"/>
    <property type="project" value="UniProtKB-SubCell"/>
</dbReference>
<dbReference type="CDD" id="cd03073">
    <property type="entry name" value="PDI_b'_ERp72_ERp57"/>
    <property type="match status" value="1"/>
</dbReference>
<evidence type="ECO:0000256" key="21">
    <source>
        <dbReference type="RuleBase" id="RU004208"/>
    </source>
</evidence>
<feature type="signal peptide" evidence="22">
    <location>
        <begin position="1"/>
        <end position="25"/>
    </location>
</feature>
<dbReference type="FunFam" id="3.40.30.10:FF:000017">
    <property type="entry name" value="Protein disulfide-isomerase A4"/>
    <property type="match status" value="1"/>
</dbReference>
<evidence type="ECO:0000256" key="15">
    <source>
        <dbReference type="ARBA" id="ARBA00023235"/>
    </source>
</evidence>
<comment type="subcellular location">
    <subcellularLocation>
        <location evidence="4">Cytoplasm</location>
    </subcellularLocation>
    <subcellularLocation>
        <location evidence="3">Endoplasmic reticulum lumen</location>
    </subcellularLocation>
    <subcellularLocation>
        <location evidence="2">Melanosome</location>
    </subcellularLocation>
</comment>
<dbReference type="SUPFAM" id="SSF52833">
    <property type="entry name" value="Thioredoxin-like"/>
    <property type="match status" value="3"/>
</dbReference>
<dbReference type="InterPro" id="IPR027409">
    <property type="entry name" value="GroEL-like_apical_dom_sf"/>
</dbReference>
<dbReference type="InterPro" id="IPR041868">
    <property type="entry name" value="PDIA3_PDI_b"/>
</dbReference>
<dbReference type="NCBIfam" id="TIGR01126">
    <property type="entry name" value="pdi_dom"/>
    <property type="match status" value="1"/>
</dbReference>
<dbReference type="InterPro" id="IPR017937">
    <property type="entry name" value="Thioredoxin_CS"/>
</dbReference>
<keyword evidence="9" id="KW-0677">Repeat</keyword>
<dbReference type="InterPro" id="IPR053374">
    <property type="entry name" value="TCP-1_chaperonin"/>
</dbReference>
<dbReference type="CDD" id="cd03069">
    <property type="entry name" value="PDI_b_ERp57"/>
    <property type="match status" value="1"/>
</dbReference>
<reference evidence="24" key="1">
    <citation type="submission" date="2023-08" db="EMBL/GenBank/DDBJ databases">
        <authorList>
            <person name="Alioto T."/>
            <person name="Alioto T."/>
            <person name="Gomez Garrido J."/>
        </authorList>
    </citation>
    <scope>NUCLEOTIDE SEQUENCE</scope>
</reference>
<dbReference type="InterPro" id="IPR027410">
    <property type="entry name" value="TCP-1-like_intermed_sf"/>
</dbReference>
<evidence type="ECO:0000256" key="17">
    <source>
        <dbReference type="ARBA" id="ARBA00049360"/>
    </source>
</evidence>
<comment type="catalytic activity">
    <reaction evidence="17">
        <text>ATP + H2O = ADP + phosphate + H(+)</text>
        <dbReference type="Rhea" id="RHEA:13065"/>
        <dbReference type="ChEBI" id="CHEBI:15377"/>
        <dbReference type="ChEBI" id="CHEBI:15378"/>
        <dbReference type="ChEBI" id="CHEBI:30616"/>
        <dbReference type="ChEBI" id="CHEBI:43474"/>
        <dbReference type="ChEBI" id="CHEBI:456216"/>
    </reaction>
</comment>
<evidence type="ECO:0000256" key="3">
    <source>
        <dbReference type="ARBA" id="ARBA00004319"/>
    </source>
</evidence>
<evidence type="ECO:0000256" key="14">
    <source>
        <dbReference type="ARBA" id="ARBA00023186"/>
    </source>
</evidence>
<protein>
    <recommendedName>
        <fullName evidence="20 22">Multifunctional fusion protein</fullName>
    </recommendedName>
    <domain>
        <recommendedName>
            <fullName evidence="22">Protein disulfide-isomerase</fullName>
            <ecNumber evidence="22">5.3.4.1</ecNumber>
        </recommendedName>
    </domain>
    <domain>
        <recommendedName>
            <fullName evidence="20">T-complex protein 1 subunit gamma</fullName>
        </recommendedName>
    </domain>
</protein>
<evidence type="ECO:0000256" key="22">
    <source>
        <dbReference type="RuleBase" id="RU361130"/>
    </source>
</evidence>
<dbReference type="SUPFAM" id="SSF54849">
    <property type="entry name" value="GroEL-intermediate domain like"/>
    <property type="match status" value="1"/>
</dbReference>
<dbReference type="FunFam" id="3.40.30.10:FF:000054">
    <property type="entry name" value="Disulfide-isomerase A3"/>
    <property type="match status" value="1"/>
</dbReference>
<comment type="similarity">
    <text evidence="6 19">Belongs to the TCP-1 chaperonin family.</text>
</comment>
<dbReference type="Proteomes" id="UP001178508">
    <property type="component" value="Chromosome 21"/>
</dbReference>
<dbReference type="SUPFAM" id="SSF52029">
    <property type="entry name" value="GroEL apical domain-like"/>
    <property type="match status" value="1"/>
</dbReference>
<dbReference type="FunFam" id="1.10.560.10:FF:000069">
    <property type="entry name" value="T-complex protein 1 subunit gamma"/>
    <property type="match status" value="1"/>
</dbReference>
<dbReference type="InterPro" id="IPR054827">
    <property type="entry name" value="thermosome_alpha"/>
</dbReference>
<dbReference type="PROSITE" id="PS00995">
    <property type="entry name" value="TCP1_3"/>
    <property type="match status" value="1"/>
</dbReference>
<dbReference type="SUPFAM" id="SSF48592">
    <property type="entry name" value="GroEL equatorial domain-like"/>
    <property type="match status" value="1"/>
</dbReference>
<keyword evidence="10 19" id="KW-0547">Nucleotide-binding</keyword>
<evidence type="ECO:0000313" key="24">
    <source>
        <dbReference type="EMBL" id="CAJ1084279.1"/>
    </source>
</evidence>
<keyword evidence="12 19" id="KW-0067">ATP-binding</keyword>
<dbReference type="Gene3D" id="3.50.7.10">
    <property type="entry name" value="GroEL"/>
    <property type="match status" value="1"/>
</dbReference>
<keyword evidence="16 18" id="KW-0676">Redox-active center</keyword>
<dbReference type="InterPro" id="IPR005788">
    <property type="entry name" value="PDI_thioredoxin-like_dom"/>
</dbReference>
<evidence type="ECO:0000256" key="5">
    <source>
        <dbReference type="ARBA" id="ARBA00006347"/>
    </source>
</evidence>
<dbReference type="NCBIfam" id="TIGR01130">
    <property type="entry name" value="ER_PDI_fam"/>
    <property type="match status" value="1"/>
</dbReference>
<dbReference type="InterPro" id="IPR002423">
    <property type="entry name" value="Cpn60/GroEL/TCP-1"/>
</dbReference>
<evidence type="ECO:0000256" key="1">
    <source>
        <dbReference type="ARBA" id="ARBA00001182"/>
    </source>
</evidence>
<dbReference type="GO" id="GO:0005832">
    <property type="term" value="C:chaperonin-containing T-complex"/>
    <property type="evidence" value="ECO:0007669"/>
    <property type="project" value="UniProtKB-ARBA"/>
</dbReference>
<feature type="domain" description="Thioredoxin" evidence="23">
    <location>
        <begin position="14"/>
        <end position="133"/>
    </location>
</feature>
<feature type="domain" description="Thioredoxin" evidence="23">
    <location>
        <begin position="360"/>
        <end position="481"/>
    </location>
</feature>
<keyword evidence="8 22" id="KW-0732">Signal</keyword>
<proteinExistence type="inferred from homology"/>
<comment type="catalytic activity">
    <reaction evidence="1 22">
        <text>Catalyzes the rearrangement of -S-S- bonds in proteins.</text>
        <dbReference type="EC" id="5.3.4.1"/>
    </reaction>
</comment>
<dbReference type="InterPro" id="IPR012719">
    <property type="entry name" value="Chap_CCT_gamma"/>
</dbReference>
<dbReference type="PROSITE" id="PS51352">
    <property type="entry name" value="THIOREDOXIN_2"/>
    <property type="match status" value="2"/>
</dbReference>
<dbReference type="GO" id="GO:0003756">
    <property type="term" value="F:protein disulfide isomerase activity"/>
    <property type="evidence" value="ECO:0007669"/>
    <property type="project" value="UniProtKB-EC"/>
</dbReference>
<evidence type="ECO:0000256" key="4">
    <source>
        <dbReference type="ARBA" id="ARBA00004496"/>
    </source>
</evidence>
<evidence type="ECO:0000256" key="13">
    <source>
        <dbReference type="ARBA" id="ARBA00023157"/>
    </source>
</evidence>
<dbReference type="InterPro" id="IPR027413">
    <property type="entry name" value="GROEL-like_equatorial_sf"/>
</dbReference>
<feature type="disulfide bond" description="Redox-active" evidence="18">
    <location>
        <begin position="402"/>
        <end position="405"/>
    </location>
</feature>
<dbReference type="InterPro" id="IPR013766">
    <property type="entry name" value="Thioredoxin_domain"/>
</dbReference>
<comment type="similarity">
    <text evidence="5 21">Belongs to the protein disulfide isomerase family.</text>
</comment>
<evidence type="ECO:0000259" key="23">
    <source>
        <dbReference type="PROSITE" id="PS51352"/>
    </source>
</evidence>
<gene>
    <name evidence="24" type="ORF">XNOV1_A038118</name>
</gene>
<feature type="chain" id="PRO_5043111794" description="Multifunctional fusion protein" evidence="22">
    <location>
        <begin position="26"/>
        <end position="1126"/>
    </location>
</feature>
<dbReference type="FunFam" id="3.50.7.10:FF:000005">
    <property type="entry name" value="T-complex protein 1 subunit gamma"/>
    <property type="match status" value="1"/>
</dbReference>
<dbReference type="Pfam" id="PF13848">
    <property type="entry name" value="Thioredoxin_6"/>
    <property type="match status" value="1"/>
</dbReference>
<dbReference type="EMBL" id="OY660884">
    <property type="protein sequence ID" value="CAJ1084279.1"/>
    <property type="molecule type" value="Genomic_DNA"/>
</dbReference>
<dbReference type="Pfam" id="PF00118">
    <property type="entry name" value="Cpn60_TCP1"/>
    <property type="match status" value="1"/>
</dbReference>
<dbReference type="CDD" id="cd02995">
    <property type="entry name" value="PDI_a_PDI_a'_C"/>
    <property type="match status" value="1"/>
</dbReference>
<dbReference type="GO" id="GO:0016887">
    <property type="term" value="F:ATP hydrolysis activity"/>
    <property type="evidence" value="ECO:0007669"/>
    <property type="project" value="InterPro"/>
</dbReference>
<dbReference type="GO" id="GO:0140662">
    <property type="term" value="F:ATP-dependent protein folding chaperone"/>
    <property type="evidence" value="ECO:0007669"/>
    <property type="project" value="InterPro"/>
</dbReference>
<keyword evidence="13 18" id="KW-1015">Disulfide bond</keyword>
<evidence type="ECO:0000256" key="9">
    <source>
        <dbReference type="ARBA" id="ARBA00022737"/>
    </source>
</evidence>
<evidence type="ECO:0000256" key="10">
    <source>
        <dbReference type="ARBA" id="ARBA00022741"/>
    </source>
</evidence>
<dbReference type="GO" id="GO:0005524">
    <property type="term" value="F:ATP binding"/>
    <property type="evidence" value="ECO:0007669"/>
    <property type="project" value="UniProtKB-KW"/>
</dbReference>
<dbReference type="EC" id="5.3.4.1" evidence="22"/>
<keyword evidence="15 22" id="KW-0413">Isomerase</keyword>
<evidence type="ECO:0000256" key="11">
    <source>
        <dbReference type="ARBA" id="ARBA00022824"/>
    </source>
</evidence>
<sequence length="1126" mass="126934">MAAAVRLLPALTLGLLSALLPVLESGRRDVLELGDADFDYLATEHETMLVKFYAPWCGHCKKLAPDFEKAAARLKGTVQLAKVDCTAHSDTCSRFRVSGYPTLKIFRSGRDSGLYDGPRSADGIYHHMKRQSGPDSVLLKTEENLQTFINHYDASIIGVFSGEDSSRSAEFLRAAALLREQFRFAHSADLQLGEKFGLNSEGVLLFRPPRLANKFEDSVVVFRDYLTIGSLRRFIRDHIYGLCPHMTLENRDRLRVRDLLTAYYSLDYYHNPRGSNYWRNRVMKVVSKYSGQGLTFSVANKMEFLSELEEDFGLGMSDGGELPFVTIRTKLGHKFTMREEFTYSLKRFLDDYFAGHLKHYVKSEPLPERNSSPVQVVVAESFDQVVNDPDKDVLIQFYSPSCPHCKKLEPVYRELANKLYYDPNIVIAKMNAAENDVPLSYNVQGFPTIFFSQAGRKHEPIRYQGGRELRDFLKFLRRKAEAGVTGKIQRQSSAEENFGRKKHLQVALLHSPPFPRAPQNLPSYLSDSVVKMFGQQVLVLNQNVKRESGRKVQTGNINAAKTIADVIRTCLGPRAMMKMLLDPQGGIVMTNDGNAILREIQVQHPAAKSMIEISRTQDEEVGDGTTSVIILAGEMLSVAEQFLEQQMHPTVIIGAYRRALEDMLETLKEISIPVDTSDRSMMLKIVHSAINTKALSRWSELACSIALDAVRTVELDDNGRKEIDIKKYAKVEKVPGGIIEDSYVLRGVMVNKDVTHPRMRRLITNPRIVLLDCSLEYKKGESQTDIEISKEEDFARILQMEEEYIQQICEDIIRLKPDLLFTEKGVSDLAQHYLMKANITAIRRVRKTDNNRIARACGARIVSRTDELREEDVGLGAGLFEVKKIGDEYFTFVTECKDPKACTILLRGASKEILAEVERNLQDAMQVCRNVLMDPQLLLGGGAVEMAVSKRLVERSRALTGIEQWPYRAVAQALEVIPRTLIQNCGASTIRVLTSLRENGVCWGVDGESGCLSDMSSLGIWEPLAVKAQTYKTAVETAILLLRIDDIVSGHKKKDKDENFGGQGADVNIHEEDPCARHTHIEYVRVHVRAHRVTGDNVDIRFRPLRMRAMLSTSVYTVSLAVIRYS</sequence>
<dbReference type="NCBIfam" id="NF041082">
    <property type="entry name" value="thermosome_alpha"/>
    <property type="match status" value="1"/>
</dbReference>
<dbReference type="AlphaFoldDB" id="A0AAV1HHR0"/>
<evidence type="ECO:0000256" key="6">
    <source>
        <dbReference type="ARBA" id="ARBA00008020"/>
    </source>
</evidence>
<dbReference type="Gene3D" id="3.40.30.10">
    <property type="entry name" value="Glutaredoxin"/>
    <property type="match status" value="4"/>
</dbReference>